<dbReference type="PROSITE" id="PS51670">
    <property type="entry name" value="SHKT"/>
    <property type="match status" value="1"/>
</dbReference>
<comment type="caution">
    <text evidence="5">The sequence shown here is derived from an EMBL/GenBank/DDBJ whole genome shotgun (WGS) entry which is preliminary data.</text>
</comment>
<sequence>MTMIIIIIISILQYACGSGGFCVIPDSLRAQTWKYRNSRNGHAQSSVSFSVDKVVFKNTVDQSEEIWKCEEMVDVKKFIFSENDESETSYRCVEILERSQSIVQLKSSESSSVLSRSLCGHSSMKIDPWLLVSFDGVKYDFSHCPFSGGFNMKIVNQNGASHGCNYMELPMRFESDCLAGEGITFDFREQECAGFIPMSVFQKTMCISSWHQNYYIFVVIKTIDTQNKLWVLRLPRRLSTKHGHALHMTLFSDLIALDVPEAQHNLDLQIFTLILEKVVQRSLCADEYPNCALRECSAYIKKQCPKSCGVCNPSKPLPVCSYPRRFRGSWYMQDRFGTYNVNISDSMFTVKSVGSFSCIEYEDSPDSKDRMYTTETVFFNGCRPRFTCLSFRRISPSVISYSISQSYRWPFSTSSTGSAICSSDRFSPDNEPIGDRFRNYPGTHKPILPLSNSLKPVNCRLSSTYTFIAVIRGKGKCSGEIYQDCSNSSLVTVDYGNCRAYPFVKTYACAARFKERYWESLTILQNIHDRKDSACLVFSSLKKNKAILLPTSQCDKYSWQFVDNKLRSAEVTFSLTEQSEKCRSITTTTQLPLTTRQHQLVDHQRQADVQIQTPKPERDAKNNEESIVNYGGPDSSDAKNKQRELDNLVTSPRSGSTSLSFTTISIVIYIMICQIAI</sequence>
<dbReference type="InterPro" id="IPR003582">
    <property type="entry name" value="ShKT_dom"/>
</dbReference>
<evidence type="ECO:0000256" key="2">
    <source>
        <dbReference type="SAM" id="MobiDB-lite"/>
    </source>
</evidence>
<evidence type="ECO:0000256" key="3">
    <source>
        <dbReference type="SAM" id="SignalP"/>
    </source>
</evidence>
<dbReference type="PANTHER" id="PTHR22255:SF4">
    <property type="entry name" value="CATION-INDEPENDENT MANNOSE-6-PHOSPHATE RECEPTOR"/>
    <property type="match status" value="1"/>
</dbReference>
<comment type="caution">
    <text evidence="1">Lacks conserved residue(s) required for the propagation of feature annotation.</text>
</comment>
<feature type="compositionally biased region" description="Basic and acidic residues" evidence="2">
    <location>
        <begin position="615"/>
        <end position="624"/>
    </location>
</feature>
<reference evidence="5" key="1">
    <citation type="submission" date="2019-08" db="EMBL/GenBank/DDBJ databases">
        <title>The improved chromosome-level genome for the pearl oyster Pinctada fucata martensii using PacBio sequencing and Hi-C.</title>
        <authorList>
            <person name="Zheng Z."/>
        </authorList>
    </citation>
    <scope>NUCLEOTIDE SEQUENCE</scope>
    <source>
        <strain evidence="5">ZZ-2019</strain>
        <tissue evidence="5">Adductor muscle</tissue>
    </source>
</reference>
<feature type="signal peptide" evidence="3">
    <location>
        <begin position="1"/>
        <end position="17"/>
    </location>
</feature>
<dbReference type="InterPro" id="IPR055471">
    <property type="entry name" value="DUF7043"/>
</dbReference>
<evidence type="ECO:0000313" key="6">
    <source>
        <dbReference type="Proteomes" id="UP001186944"/>
    </source>
</evidence>
<dbReference type="Pfam" id="PF23070">
    <property type="entry name" value="DUF7043"/>
    <property type="match status" value="2"/>
</dbReference>
<dbReference type="PANTHER" id="PTHR22255">
    <property type="entry name" value="LP06548P"/>
    <property type="match status" value="1"/>
</dbReference>
<organism evidence="5 6">
    <name type="scientific">Pinctada imbricata</name>
    <name type="common">Atlantic pearl-oyster</name>
    <name type="synonym">Pinctada martensii</name>
    <dbReference type="NCBI Taxonomy" id="66713"/>
    <lineage>
        <taxon>Eukaryota</taxon>
        <taxon>Metazoa</taxon>
        <taxon>Spiralia</taxon>
        <taxon>Lophotrochozoa</taxon>
        <taxon>Mollusca</taxon>
        <taxon>Bivalvia</taxon>
        <taxon>Autobranchia</taxon>
        <taxon>Pteriomorphia</taxon>
        <taxon>Pterioida</taxon>
        <taxon>Pterioidea</taxon>
        <taxon>Pteriidae</taxon>
        <taxon>Pinctada</taxon>
    </lineage>
</organism>
<evidence type="ECO:0000259" key="4">
    <source>
        <dbReference type="PROSITE" id="PS51670"/>
    </source>
</evidence>
<feature type="region of interest" description="Disordered" evidence="2">
    <location>
        <begin position="613"/>
        <end position="640"/>
    </location>
</feature>
<evidence type="ECO:0000256" key="1">
    <source>
        <dbReference type="PROSITE-ProRule" id="PRU01005"/>
    </source>
</evidence>
<gene>
    <name evidence="5" type="ORF">FSP39_011572</name>
</gene>
<dbReference type="EMBL" id="VSWD01000013">
    <property type="protein sequence ID" value="KAK3084324.1"/>
    <property type="molecule type" value="Genomic_DNA"/>
</dbReference>
<evidence type="ECO:0000313" key="5">
    <source>
        <dbReference type="EMBL" id="KAK3084324.1"/>
    </source>
</evidence>
<keyword evidence="6" id="KW-1185">Reference proteome</keyword>
<name>A0AA89BR11_PINIB</name>
<feature type="domain" description="ShKT" evidence="4">
    <location>
        <begin position="284"/>
        <end position="311"/>
    </location>
</feature>
<dbReference type="AlphaFoldDB" id="A0AA89BR11"/>
<dbReference type="Proteomes" id="UP001186944">
    <property type="component" value="Unassembled WGS sequence"/>
</dbReference>
<keyword evidence="3" id="KW-0732">Signal</keyword>
<protein>
    <recommendedName>
        <fullName evidence="4">ShKT domain-containing protein</fullName>
    </recommendedName>
</protein>
<dbReference type="SMART" id="SM00254">
    <property type="entry name" value="ShKT"/>
    <property type="match status" value="1"/>
</dbReference>
<accession>A0AA89BR11</accession>
<feature type="chain" id="PRO_5041733315" description="ShKT domain-containing protein" evidence="3">
    <location>
        <begin position="18"/>
        <end position="677"/>
    </location>
</feature>
<proteinExistence type="predicted"/>